<dbReference type="PANTHER" id="PTHR30146:SF95">
    <property type="entry name" value="RIBOSE OPERON REPRESSOR"/>
    <property type="match status" value="1"/>
</dbReference>
<dbReference type="Proteomes" id="UP000294292">
    <property type="component" value="Chromosome"/>
</dbReference>
<dbReference type="SUPFAM" id="SSF53822">
    <property type="entry name" value="Periplasmic binding protein-like I"/>
    <property type="match status" value="1"/>
</dbReference>
<dbReference type="SUPFAM" id="SSF47413">
    <property type="entry name" value="lambda repressor-like DNA-binding domains"/>
    <property type="match status" value="1"/>
</dbReference>
<dbReference type="RefSeq" id="WP_134211241.1">
    <property type="nucleotide sequence ID" value="NZ_CP038015.1"/>
</dbReference>
<keyword evidence="7" id="KW-1185">Reference proteome</keyword>
<evidence type="ECO:0000259" key="5">
    <source>
        <dbReference type="PROSITE" id="PS50932"/>
    </source>
</evidence>
<evidence type="ECO:0000313" key="7">
    <source>
        <dbReference type="Proteomes" id="UP000294292"/>
    </source>
</evidence>
<dbReference type="InterPro" id="IPR028082">
    <property type="entry name" value="Peripla_BP_I"/>
</dbReference>
<keyword evidence="2" id="KW-0805">Transcription regulation</keyword>
<protein>
    <submittedName>
        <fullName evidence="6">LacI family transcriptional regulator</fullName>
    </submittedName>
</protein>
<dbReference type="AlphaFoldDB" id="A0A4P7A3N7"/>
<dbReference type="GO" id="GO:0003700">
    <property type="term" value="F:DNA-binding transcription factor activity"/>
    <property type="evidence" value="ECO:0007669"/>
    <property type="project" value="TreeGrafter"/>
</dbReference>
<dbReference type="Gene3D" id="1.10.260.40">
    <property type="entry name" value="lambda repressor-like DNA-binding domains"/>
    <property type="match status" value="1"/>
</dbReference>
<dbReference type="CDD" id="cd01392">
    <property type="entry name" value="HTH_LacI"/>
    <property type="match status" value="1"/>
</dbReference>
<dbReference type="InterPro" id="IPR010982">
    <property type="entry name" value="Lambda_DNA-bd_dom_sf"/>
</dbReference>
<dbReference type="Pfam" id="PF13377">
    <property type="entry name" value="Peripla_BP_3"/>
    <property type="match status" value="1"/>
</dbReference>
<dbReference type="InterPro" id="IPR046335">
    <property type="entry name" value="LacI/GalR-like_sensor"/>
</dbReference>
<dbReference type="EMBL" id="CP038015">
    <property type="protein sequence ID" value="QBP42656.1"/>
    <property type="molecule type" value="Genomic_DNA"/>
</dbReference>
<dbReference type="CDD" id="cd06291">
    <property type="entry name" value="PBP1_Qymf-like"/>
    <property type="match status" value="1"/>
</dbReference>
<evidence type="ECO:0000256" key="2">
    <source>
        <dbReference type="ARBA" id="ARBA00023015"/>
    </source>
</evidence>
<dbReference type="KEGG" id="panc:E2636_16550"/>
<evidence type="ECO:0000256" key="1">
    <source>
        <dbReference type="ARBA" id="ARBA00022491"/>
    </source>
</evidence>
<evidence type="ECO:0000256" key="3">
    <source>
        <dbReference type="ARBA" id="ARBA00023125"/>
    </source>
</evidence>
<sequence>MANMREIAKEAGVGISTVSRYINNTGYVSERSRAKIERVIEKSHYKPNELARAIFTRNSKIIGLLVPNISNPYFNELALIIEEYASEQGFSIFLCNTNDDFEKESNYINVLQGHRVAGIITVRSQCKNEYAAYDIPVVSFESYISEKIITVATDNFTGGSLAFNHLYECGCRNLVHVAGPLFADAISERTRGFIESAREKNITVDLIQFETDFQRKMLEANIKTLEDIEKYDGIFVFNDIAAATVIRYFQQKNVRIPEEVQVIGFDNSYIGEFLFPSLTTIEQSVQEVGRTLVEALLKLIKGEAVDQKKIIIKPNLVKRDSTRVSK</sequence>
<gene>
    <name evidence="6" type="ORF">E2636_16550</name>
</gene>
<dbReference type="Pfam" id="PF00356">
    <property type="entry name" value="LacI"/>
    <property type="match status" value="1"/>
</dbReference>
<keyword evidence="1" id="KW-0678">Repressor</keyword>
<dbReference type="Gene3D" id="3.40.50.2300">
    <property type="match status" value="2"/>
</dbReference>
<dbReference type="InterPro" id="IPR000843">
    <property type="entry name" value="HTH_LacI"/>
</dbReference>
<dbReference type="PROSITE" id="PS00356">
    <property type="entry name" value="HTH_LACI_1"/>
    <property type="match status" value="1"/>
</dbReference>
<keyword evidence="3" id="KW-0238">DNA-binding</keyword>
<organism evidence="6 7">
    <name type="scientific">Paenisporosarcina antarctica</name>
    <dbReference type="NCBI Taxonomy" id="417367"/>
    <lineage>
        <taxon>Bacteria</taxon>
        <taxon>Bacillati</taxon>
        <taxon>Bacillota</taxon>
        <taxon>Bacilli</taxon>
        <taxon>Bacillales</taxon>
        <taxon>Caryophanaceae</taxon>
        <taxon>Paenisporosarcina</taxon>
    </lineage>
</organism>
<proteinExistence type="predicted"/>
<dbReference type="SMART" id="SM00354">
    <property type="entry name" value="HTH_LACI"/>
    <property type="match status" value="1"/>
</dbReference>
<dbReference type="PANTHER" id="PTHR30146">
    <property type="entry name" value="LACI-RELATED TRANSCRIPTIONAL REPRESSOR"/>
    <property type="match status" value="1"/>
</dbReference>
<accession>A0A4P7A3N7</accession>
<dbReference type="GO" id="GO:0000976">
    <property type="term" value="F:transcription cis-regulatory region binding"/>
    <property type="evidence" value="ECO:0007669"/>
    <property type="project" value="TreeGrafter"/>
</dbReference>
<evidence type="ECO:0000313" key="6">
    <source>
        <dbReference type="EMBL" id="QBP42656.1"/>
    </source>
</evidence>
<feature type="domain" description="HTH lacI-type" evidence="5">
    <location>
        <begin position="2"/>
        <end position="56"/>
    </location>
</feature>
<evidence type="ECO:0000256" key="4">
    <source>
        <dbReference type="ARBA" id="ARBA00023163"/>
    </source>
</evidence>
<keyword evidence="4" id="KW-0804">Transcription</keyword>
<dbReference type="PROSITE" id="PS50932">
    <property type="entry name" value="HTH_LACI_2"/>
    <property type="match status" value="1"/>
</dbReference>
<dbReference type="OrthoDB" id="9796186at2"/>
<name>A0A4P7A3N7_9BACL</name>
<reference evidence="6 7" key="1">
    <citation type="submission" date="2019-03" db="EMBL/GenBank/DDBJ databases">
        <title>Complete genome sequence of Paenisporosarcina antarctica CGMCC 1.6503T.</title>
        <authorList>
            <person name="Rong J.-C."/>
            <person name="Chi N.-Y."/>
            <person name="Zhang Q.-F."/>
        </authorList>
    </citation>
    <scope>NUCLEOTIDE SEQUENCE [LARGE SCALE GENOMIC DNA]</scope>
    <source>
        <strain evidence="6 7">CGMCC 1.6503</strain>
    </source>
</reference>